<dbReference type="InterPro" id="IPR002909">
    <property type="entry name" value="IPT_dom"/>
</dbReference>
<evidence type="ECO:0000313" key="7">
    <source>
        <dbReference type="Proteomes" id="UP000011087"/>
    </source>
</evidence>
<dbReference type="Pfam" id="PF01833">
    <property type="entry name" value="TIG"/>
    <property type="match status" value="2"/>
</dbReference>
<dbReference type="CDD" id="cd00603">
    <property type="entry name" value="IPT_PCSR"/>
    <property type="match status" value="2"/>
</dbReference>
<dbReference type="Proteomes" id="UP000011087">
    <property type="component" value="Unassembled WGS sequence"/>
</dbReference>
<reference evidence="6" key="3">
    <citation type="submission" date="2016-03" db="UniProtKB">
        <authorList>
            <consortium name="EnsemblProtists"/>
        </authorList>
    </citation>
    <scope>IDENTIFICATION</scope>
</reference>
<keyword evidence="3" id="KW-0732">Signal</keyword>
<reference evidence="5 7" key="1">
    <citation type="journal article" date="2012" name="Nature">
        <title>Algal genomes reveal evolutionary mosaicism and the fate of nucleomorphs.</title>
        <authorList>
            <consortium name="DOE Joint Genome Institute"/>
            <person name="Curtis B.A."/>
            <person name="Tanifuji G."/>
            <person name="Burki F."/>
            <person name="Gruber A."/>
            <person name="Irimia M."/>
            <person name="Maruyama S."/>
            <person name="Arias M.C."/>
            <person name="Ball S.G."/>
            <person name="Gile G.H."/>
            <person name="Hirakawa Y."/>
            <person name="Hopkins J.F."/>
            <person name="Kuo A."/>
            <person name="Rensing S.A."/>
            <person name="Schmutz J."/>
            <person name="Symeonidi A."/>
            <person name="Elias M."/>
            <person name="Eveleigh R.J."/>
            <person name="Herman E.K."/>
            <person name="Klute M.J."/>
            <person name="Nakayama T."/>
            <person name="Obornik M."/>
            <person name="Reyes-Prieto A."/>
            <person name="Armbrust E.V."/>
            <person name="Aves S.J."/>
            <person name="Beiko R.G."/>
            <person name="Coutinho P."/>
            <person name="Dacks J.B."/>
            <person name="Durnford D.G."/>
            <person name="Fast N.M."/>
            <person name="Green B.R."/>
            <person name="Grisdale C.J."/>
            <person name="Hempel F."/>
            <person name="Henrissat B."/>
            <person name="Hoppner M.P."/>
            <person name="Ishida K."/>
            <person name="Kim E."/>
            <person name="Koreny L."/>
            <person name="Kroth P.G."/>
            <person name="Liu Y."/>
            <person name="Malik S.B."/>
            <person name="Maier U.G."/>
            <person name="McRose D."/>
            <person name="Mock T."/>
            <person name="Neilson J.A."/>
            <person name="Onodera N.T."/>
            <person name="Poole A.M."/>
            <person name="Pritham E.J."/>
            <person name="Richards T.A."/>
            <person name="Rocap G."/>
            <person name="Roy S.W."/>
            <person name="Sarai C."/>
            <person name="Schaack S."/>
            <person name="Shirato S."/>
            <person name="Slamovits C.H."/>
            <person name="Spencer D.F."/>
            <person name="Suzuki S."/>
            <person name="Worden A.Z."/>
            <person name="Zauner S."/>
            <person name="Barry K."/>
            <person name="Bell C."/>
            <person name="Bharti A.K."/>
            <person name="Crow J.A."/>
            <person name="Grimwood J."/>
            <person name="Kramer R."/>
            <person name="Lindquist E."/>
            <person name="Lucas S."/>
            <person name="Salamov A."/>
            <person name="McFadden G.I."/>
            <person name="Lane C.E."/>
            <person name="Keeling P.J."/>
            <person name="Gray M.W."/>
            <person name="Grigoriev I.V."/>
            <person name="Archibald J.M."/>
        </authorList>
    </citation>
    <scope>NUCLEOTIDE SEQUENCE</scope>
    <source>
        <strain evidence="5 7">CCMP2712</strain>
    </source>
</reference>
<dbReference type="Gene3D" id="2.10.50.10">
    <property type="entry name" value="Tumor Necrosis Factor Receptor, subunit A, domain 2"/>
    <property type="match status" value="1"/>
</dbReference>
<feature type="compositionally biased region" description="Basic and acidic residues" evidence="2">
    <location>
        <begin position="1077"/>
        <end position="1101"/>
    </location>
</feature>
<feature type="compositionally biased region" description="Basic and acidic residues" evidence="2">
    <location>
        <begin position="780"/>
        <end position="800"/>
    </location>
</feature>
<evidence type="ECO:0000313" key="6">
    <source>
        <dbReference type="EnsemblProtists" id="EKX54473"/>
    </source>
</evidence>
<dbReference type="InterPro" id="IPR009030">
    <property type="entry name" value="Growth_fac_rcpt_cys_sf"/>
</dbReference>
<evidence type="ECO:0000259" key="4">
    <source>
        <dbReference type="PROSITE" id="PS50106"/>
    </source>
</evidence>
<feature type="region of interest" description="Disordered" evidence="2">
    <location>
        <begin position="417"/>
        <end position="441"/>
    </location>
</feature>
<keyword evidence="7" id="KW-1185">Reference proteome</keyword>
<evidence type="ECO:0000256" key="3">
    <source>
        <dbReference type="SAM" id="SignalP"/>
    </source>
</evidence>
<protein>
    <recommendedName>
        <fullName evidence="4">PDZ domain-containing protein</fullName>
    </recommendedName>
</protein>
<dbReference type="OrthoDB" id="125363at2759"/>
<organism evidence="5">
    <name type="scientific">Guillardia theta (strain CCMP2712)</name>
    <name type="common">Cryptophyte</name>
    <dbReference type="NCBI Taxonomy" id="905079"/>
    <lineage>
        <taxon>Eukaryota</taxon>
        <taxon>Cryptophyceae</taxon>
        <taxon>Pyrenomonadales</taxon>
        <taxon>Geminigeraceae</taxon>
        <taxon>Guillardia</taxon>
    </lineage>
</organism>
<dbReference type="HOGENOM" id="CLU_269662_0_0_1"/>
<feature type="chain" id="PRO_5008772217" description="PDZ domain-containing protein" evidence="3">
    <location>
        <begin position="24"/>
        <end position="1212"/>
    </location>
</feature>
<evidence type="ECO:0000256" key="1">
    <source>
        <dbReference type="SAM" id="Coils"/>
    </source>
</evidence>
<dbReference type="AlphaFoldDB" id="L1K274"/>
<reference evidence="7" key="2">
    <citation type="submission" date="2012-11" db="EMBL/GenBank/DDBJ databases">
        <authorList>
            <person name="Kuo A."/>
            <person name="Curtis B.A."/>
            <person name="Tanifuji G."/>
            <person name="Burki F."/>
            <person name="Gruber A."/>
            <person name="Irimia M."/>
            <person name="Maruyama S."/>
            <person name="Arias M.C."/>
            <person name="Ball S.G."/>
            <person name="Gile G.H."/>
            <person name="Hirakawa Y."/>
            <person name="Hopkins J.F."/>
            <person name="Rensing S.A."/>
            <person name="Schmutz J."/>
            <person name="Symeonidi A."/>
            <person name="Elias M."/>
            <person name="Eveleigh R.J."/>
            <person name="Herman E.K."/>
            <person name="Klute M.J."/>
            <person name="Nakayama T."/>
            <person name="Obornik M."/>
            <person name="Reyes-Prieto A."/>
            <person name="Armbrust E.V."/>
            <person name="Aves S.J."/>
            <person name="Beiko R.G."/>
            <person name="Coutinho P."/>
            <person name="Dacks J.B."/>
            <person name="Durnford D.G."/>
            <person name="Fast N.M."/>
            <person name="Green B.R."/>
            <person name="Grisdale C."/>
            <person name="Hempe F."/>
            <person name="Henrissat B."/>
            <person name="Hoppner M.P."/>
            <person name="Ishida K.-I."/>
            <person name="Kim E."/>
            <person name="Koreny L."/>
            <person name="Kroth P.G."/>
            <person name="Liu Y."/>
            <person name="Malik S.-B."/>
            <person name="Maier U.G."/>
            <person name="McRose D."/>
            <person name="Mock T."/>
            <person name="Neilson J.A."/>
            <person name="Onodera N.T."/>
            <person name="Poole A.M."/>
            <person name="Pritham E.J."/>
            <person name="Richards T.A."/>
            <person name="Rocap G."/>
            <person name="Roy S.W."/>
            <person name="Sarai C."/>
            <person name="Schaack S."/>
            <person name="Shirato S."/>
            <person name="Slamovits C.H."/>
            <person name="Spencer D.F."/>
            <person name="Suzuki S."/>
            <person name="Worden A.Z."/>
            <person name="Zauner S."/>
            <person name="Barry K."/>
            <person name="Bell C."/>
            <person name="Bharti A.K."/>
            <person name="Crow J.A."/>
            <person name="Grimwood J."/>
            <person name="Kramer R."/>
            <person name="Lindquist E."/>
            <person name="Lucas S."/>
            <person name="Salamov A."/>
            <person name="McFadden G.I."/>
            <person name="Lane C.E."/>
            <person name="Keeling P.J."/>
            <person name="Gray M.W."/>
            <person name="Grigoriev I.V."/>
            <person name="Archibald J.M."/>
        </authorList>
    </citation>
    <scope>NUCLEOTIDE SEQUENCE</scope>
    <source>
        <strain evidence="7">CCMP2712</strain>
    </source>
</reference>
<name>L1K274_GUITC</name>
<accession>L1K274</accession>
<dbReference type="PaxDb" id="55529-EKX54473"/>
<dbReference type="EnsemblProtists" id="EKX54473">
    <property type="protein sequence ID" value="EKX54473"/>
    <property type="gene ID" value="GUITHDRAFT_99954"/>
</dbReference>
<feature type="region of interest" description="Disordered" evidence="2">
    <location>
        <begin position="780"/>
        <end position="802"/>
    </location>
</feature>
<proteinExistence type="predicted"/>
<dbReference type="PANTHER" id="PTHR34491">
    <property type="entry name" value="A-TYPE INCLUSION PROTEIN, PUTATIVE-RELATED"/>
    <property type="match status" value="1"/>
</dbReference>
<dbReference type="Gene3D" id="2.60.40.10">
    <property type="entry name" value="Immunoglobulins"/>
    <property type="match status" value="2"/>
</dbReference>
<feature type="domain" description="PDZ" evidence="4">
    <location>
        <begin position="1174"/>
        <end position="1212"/>
    </location>
</feature>
<dbReference type="GeneID" id="17310994"/>
<dbReference type="RefSeq" id="XP_005841453.1">
    <property type="nucleotide sequence ID" value="XM_005841396.1"/>
</dbReference>
<dbReference type="Pfam" id="PF07699">
    <property type="entry name" value="Ephrin_rec_like"/>
    <property type="match status" value="1"/>
</dbReference>
<feature type="compositionally biased region" description="Basic and acidic residues" evidence="2">
    <location>
        <begin position="425"/>
        <end position="441"/>
    </location>
</feature>
<feature type="coiled-coil region" evidence="1">
    <location>
        <begin position="809"/>
        <end position="840"/>
    </location>
</feature>
<dbReference type="PANTHER" id="PTHR34491:SF74">
    <property type="entry name" value="DUF4456 DOMAIN-CONTAINING PROTEIN"/>
    <property type="match status" value="1"/>
</dbReference>
<feature type="signal peptide" evidence="3">
    <location>
        <begin position="1"/>
        <end position="23"/>
    </location>
</feature>
<sequence length="1212" mass="133664">MRAGTGCKFLLALILCHCYVVEAVPREDWAEQWCELNDCYGVKEREKRQNTIDKVEKEHRKAARRYQTTGEIRAIKTEAVQHAYFGYDGPVLDHPAFPGVANEHAERAERRQEEYAQSIRKMVEQRAISPPQPSGGYLLPNSEEAAQLAVREQDDTAIAIARRRHAVMKSEVRMGCMYDYFEEPYGREGHRIGRILTVPKRVKGCAAGSVWKDTGGGGVELVSRTAESLGSVWRKVNGTDREWFDDVPAPPKDVPWAMSWKEWRSQQLLPYKQRAPPPCAPGYGGAFCKIELGTGADYVDEEDEPPPWAQMNDVKRLKQFWKEQHMLATGKSLSGVNLDAHRRGSLPLAPLEYTAGTADKKAIASGERSCLCDPTDLECIKKCTDASFRQPKTCYDKCDHTGCHQECVHVQLSFASDKPSVPAGPEHDKPSKAKSIASEHKADKKVEAAKQLSGEENKANAAGNLNLCETGHFSINGQAPCQPCAAGSYAAERGAVTCTRCERGSYQNRTGASSCETCGGDAATVQAGATSAKDCGDFAMLTGVQLIEYERQVDDSIVLDGSEEKDVKVNPTGSAMGPWYGGWRMLVYGKNLGKSAEDLDVILVGNVTCKRSVWLSSSSSACMVPRGMGWNLPVTVDLKASSATLEGKFSYEAPVIESYHPRNGAPRAGFWVTITGRNFGHVDTQPVAYLAGRVCLETYWISDSRVLCRGPPGVGGPAMLHHVDVTFEPAEHVQDMPRSLRKWVRSLLAAKISTVSAKKEANPVVEIDVKAAADASDKALARTSMDGEKRRADKEKKKGGDAGYATTSLAALKDKWNEEEQRFKQELAELQKDKLEQEEDMIASYLVMVEDRDIKREQQEAEARRKRQEEFLALQEAERAIREQELAAMRSREQQEASRLEKAKGAMDKKLDKFRKAQETARRKKLRADATEAIAALSSCIELVAMDCKSGSCRLLTAAALASPLCKLEDLERASHLIQQAQLEQEEEAQKVVALLFDLRRGLEDGEKRLREAESALARVLENSADAGREGNRCREALGQAEASLLSAGLASRDAMERVKDVRRRLEEIELKHAVKAQEEATKKEEEATKKEEEATKKEVEDATATGGKESMVVMDREEVVSVKEVLNEGQEEKVKEVKTSDEEMSVAVCEHRELCSGNDTTKRSRQLPDKCGVGMAVKAVKAGNEQVGLEVTRLVDGSPASESGKIAIGDR</sequence>
<dbReference type="InterPro" id="IPR011641">
    <property type="entry name" value="Tyr-kin_ephrin_A/B_rcpt-like"/>
</dbReference>
<keyword evidence="1" id="KW-0175">Coiled coil</keyword>
<dbReference type="SUPFAM" id="SSF57184">
    <property type="entry name" value="Growth factor receptor domain"/>
    <property type="match status" value="1"/>
</dbReference>
<dbReference type="InterPro" id="IPR001478">
    <property type="entry name" value="PDZ"/>
</dbReference>
<evidence type="ECO:0000256" key="2">
    <source>
        <dbReference type="SAM" id="MobiDB-lite"/>
    </source>
</evidence>
<feature type="region of interest" description="Disordered" evidence="2">
    <location>
        <begin position="1077"/>
        <end position="1111"/>
    </location>
</feature>
<dbReference type="InterPro" id="IPR014756">
    <property type="entry name" value="Ig_E-set"/>
</dbReference>
<dbReference type="EMBL" id="JH992967">
    <property type="protein sequence ID" value="EKX54473.1"/>
    <property type="molecule type" value="Genomic_DNA"/>
</dbReference>
<dbReference type="PROSITE" id="PS50106">
    <property type="entry name" value="PDZ"/>
    <property type="match status" value="1"/>
</dbReference>
<dbReference type="InterPro" id="IPR013783">
    <property type="entry name" value="Ig-like_fold"/>
</dbReference>
<dbReference type="KEGG" id="gtt:GUITHDRAFT_99954"/>
<evidence type="ECO:0000313" key="5">
    <source>
        <dbReference type="EMBL" id="EKX54473.1"/>
    </source>
</evidence>
<dbReference type="SMART" id="SM01411">
    <property type="entry name" value="Ephrin_rec_like"/>
    <property type="match status" value="1"/>
</dbReference>
<feature type="coiled-coil region" evidence="1">
    <location>
        <begin position="874"/>
        <end position="920"/>
    </location>
</feature>
<dbReference type="SUPFAM" id="SSF81296">
    <property type="entry name" value="E set domains"/>
    <property type="match status" value="2"/>
</dbReference>
<gene>
    <name evidence="5" type="ORF">GUITHDRAFT_99954</name>
</gene>